<dbReference type="PANTHER" id="PTHR36172">
    <property type="match status" value="1"/>
</dbReference>
<dbReference type="InterPro" id="IPR006119">
    <property type="entry name" value="Resolv_N"/>
</dbReference>
<keyword evidence="1" id="KW-0238">DNA-binding</keyword>
<protein>
    <recommendedName>
        <fullName evidence="3">Resolvase/invertase-type recombinase catalytic domain-containing protein</fullName>
    </recommendedName>
</protein>
<proteinExistence type="predicted"/>
<sequence>MTKYVRRKEVLDVLKVHYQTLYRMEEKGLIDVKRTNGGHRLYNLDKYLRVNGLNKKEKINVCYCRISSKKQSSDLDNQIYYMKKNILIIL</sequence>
<reference evidence="4" key="1">
    <citation type="submission" date="2011-10" db="EMBL/GenBank/DDBJ databases">
        <title>Provirophages and transpovirons: unique mobilome of giant viruses.</title>
        <authorList>
            <person name="Desnues C."/>
            <person name="LaScola B."/>
            <person name="Yutin N."/>
            <person name="Fournous G."/>
            <person name="Koonin E."/>
            <person name="Raoult D."/>
        </authorList>
    </citation>
    <scope>NUCLEOTIDE SEQUENCE</scope>
    <source>
        <strain evidence="4">Mv13-mv</strain>
    </source>
</reference>
<gene>
    <name evidence="4" type="ORF">mv_L770</name>
</gene>
<keyword evidence="2" id="KW-0233">DNA recombination</keyword>
<dbReference type="Gene3D" id="1.10.1660.10">
    <property type="match status" value="1"/>
</dbReference>
<accession>H2EF01</accession>
<dbReference type="GO" id="GO:0006355">
    <property type="term" value="P:regulation of DNA-templated transcription"/>
    <property type="evidence" value="ECO:0007669"/>
    <property type="project" value="InterPro"/>
</dbReference>
<dbReference type="InterPro" id="IPR009061">
    <property type="entry name" value="DNA-bd_dom_put_sf"/>
</dbReference>
<evidence type="ECO:0000256" key="2">
    <source>
        <dbReference type="ARBA" id="ARBA00023172"/>
    </source>
</evidence>
<dbReference type="PANTHER" id="PTHR36172:SF1">
    <property type="entry name" value="RESOLVASE-RELATED"/>
    <property type="match status" value="1"/>
</dbReference>
<dbReference type="GO" id="GO:0003677">
    <property type="term" value="F:DNA binding"/>
    <property type="evidence" value="ECO:0007669"/>
    <property type="project" value="UniProtKB-KW"/>
</dbReference>
<dbReference type="GO" id="GO:0000150">
    <property type="term" value="F:DNA strand exchange activity"/>
    <property type="evidence" value="ECO:0007669"/>
    <property type="project" value="InterPro"/>
</dbReference>
<dbReference type="SUPFAM" id="SSF46955">
    <property type="entry name" value="Putative DNA-binding domain"/>
    <property type="match status" value="1"/>
</dbReference>
<dbReference type="InterPro" id="IPR000551">
    <property type="entry name" value="MerR-type_HTH_dom"/>
</dbReference>
<dbReference type="Pfam" id="PF00376">
    <property type="entry name" value="MerR"/>
    <property type="match status" value="1"/>
</dbReference>
<name>H2EF01_9VIRU</name>
<evidence type="ECO:0000313" key="4">
    <source>
        <dbReference type="EMBL" id="AEX62974.1"/>
    </source>
</evidence>
<dbReference type="PROSITE" id="PS51736">
    <property type="entry name" value="RECOMBINASES_3"/>
    <property type="match status" value="1"/>
</dbReference>
<evidence type="ECO:0000259" key="3">
    <source>
        <dbReference type="PROSITE" id="PS51736"/>
    </source>
</evidence>
<dbReference type="InterPro" id="IPR051491">
    <property type="entry name" value="Recombinase/Transposase-rel"/>
</dbReference>
<dbReference type="EMBL" id="JN885998">
    <property type="protein sequence ID" value="AEX62974.1"/>
    <property type="molecule type" value="Genomic_DNA"/>
</dbReference>
<organism evidence="4">
    <name type="scientific">Moumouvirus sp. 'Monve'</name>
    <dbReference type="NCBI Taxonomy" id="1128131"/>
    <lineage>
        <taxon>Viruses</taxon>
        <taxon>Varidnaviria</taxon>
        <taxon>Bamfordvirae</taxon>
        <taxon>Nucleocytoviricota</taxon>
        <taxon>Megaviricetes</taxon>
        <taxon>Imitervirales</taxon>
        <taxon>Mimiviridae</taxon>
        <taxon>Megamimivirinae</taxon>
        <taxon>Moumouvirus</taxon>
    </lineage>
</organism>
<feature type="domain" description="Resolvase/invertase-type recombinase catalytic" evidence="3">
    <location>
        <begin position="59"/>
        <end position="90"/>
    </location>
</feature>
<evidence type="ECO:0000256" key="1">
    <source>
        <dbReference type="ARBA" id="ARBA00023125"/>
    </source>
</evidence>